<dbReference type="InterPro" id="IPR022398">
    <property type="entry name" value="Peptidase_S8_His-AS"/>
</dbReference>
<dbReference type="Gene3D" id="3.50.30.30">
    <property type="match status" value="1"/>
</dbReference>
<dbReference type="SUPFAM" id="SSF52743">
    <property type="entry name" value="Subtilisin-like"/>
    <property type="match status" value="1"/>
</dbReference>
<dbReference type="Pfam" id="PF17766">
    <property type="entry name" value="fn3_6"/>
    <property type="match status" value="1"/>
</dbReference>
<evidence type="ECO:0000256" key="7">
    <source>
        <dbReference type="PROSITE-ProRule" id="PRU01240"/>
    </source>
</evidence>
<dbReference type="InterPro" id="IPR041469">
    <property type="entry name" value="Subtilisin-like_FN3"/>
</dbReference>
<accession>A0A1R3H8S3</accession>
<dbReference type="InterPro" id="IPR045051">
    <property type="entry name" value="SBT"/>
</dbReference>
<evidence type="ECO:0000259" key="11">
    <source>
        <dbReference type="Pfam" id="PF17766"/>
    </source>
</evidence>
<dbReference type="InterPro" id="IPR037045">
    <property type="entry name" value="S8pro/Inhibitor_I9_sf"/>
</dbReference>
<dbReference type="GO" id="GO:0004252">
    <property type="term" value="F:serine-type endopeptidase activity"/>
    <property type="evidence" value="ECO:0007669"/>
    <property type="project" value="UniProtKB-UniRule"/>
</dbReference>
<feature type="active site" description="Charge relay system" evidence="6 7">
    <location>
        <position position="134"/>
    </location>
</feature>
<gene>
    <name evidence="12" type="ORF">COLO4_30413</name>
</gene>
<dbReference type="Gene3D" id="2.60.40.2310">
    <property type="match status" value="1"/>
</dbReference>
<dbReference type="AlphaFoldDB" id="A0A1R3H8S3"/>
<dbReference type="InterPro" id="IPR010259">
    <property type="entry name" value="S8pro/Inhibitor_I9"/>
</dbReference>
<evidence type="ECO:0000259" key="9">
    <source>
        <dbReference type="Pfam" id="PF00082"/>
    </source>
</evidence>
<keyword evidence="3 8" id="KW-0732">Signal</keyword>
<dbReference type="Pfam" id="PF00082">
    <property type="entry name" value="Peptidase_S8"/>
    <property type="match status" value="1"/>
</dbReference>
<evidence type="ECO:0000256" key="8">
    <source>
        <dbReference type="SAM" id="SignalP"/>
    </source>
</evidence>
<proteinExistence type="inferred from homology"/>
<keyword evidence="13" id="KW-1185">Reference proteome</keyword>
<organism evidence="12 13">
    <name type="scientific">Corchorus olitorius</name>
    <dbReference type="NCBI Taxonomy" id="93759"/>
    <lineage>
        <taxon>Eukaryota</taxon>
        <taxon>Viridiplantae</taxon>
        <taxon>Streptophyta</taxon>
        <taxon>Embryophyta</taxon>
        <taxon>Tracheophyta</taxon>
        <taxon>Spermatophyta</taxon>
        <taxon>Magnoliopsida</taxon>
        <taxon>eudicotyledons</taxon>
        <taxon>Gunneridae</taxon>
        <taxon>Pentapetalae</taxon>
        <taxon>rosids</taxon>
        <taxon>malvids</taxon>
        <taxon>Malvales</taxon>
        <taxon>Malvaceae</taxon>
        <taxon>Grewioideae</taxon>
        <taxon>Apeibeae</taxon>
        <taxon>Corchorus</taxon>
    </lineage>
</organism>
<dbReference type="Proteomes" id="UP000187203">
    <property type="component" value="Unassembled WGS sequence"/>
</dbReference>
<dbReference type="InterPro" id="IPR015500">
    <property type="entry name" value="Peptidase_S8_subtilisin-rel"/>
</dbReference>
<evidence type="ECO:0000256" key="6">
    <source>
        <dbReference type="PIRSR" id="PIRSR615500-1"/>
    </source>
</evidence>
<feature type="domain" description="Inhibitor I9" evidence="10">
    <location>
        <begin position="39"/>
        <end position="103"/>
    </location>
</feature>
<protein>
    <recommendedName>
        <fullName evidence="14">Peptidase S8/S53 domain-containing protein</fullName>
    </recommendedName>
</protein>
<dbReference type="PROSITE" id="PS00138">
    <property type="entry name" value="SUBTILASE_SER"/>
    <property type="match status" value="1"/>
</dbReference>
<evidence type="ECO:0000256" key="5">
    <source>
        <dbReference type="ARBA" id="ARBA00022825"/>
    </source>
</evidence>
<evidence type="ECO:0000256" key="3">
    <source>
        <dbReference type="ARBA" id="ARBA00022729"/>
    </source>
</evidence>
<dbReference type="OrthoDB" id="4803627at2759"/>
<feature type="chain" id="PRO_5012819800" description="Peptidase S8/S53 domain-containing protein" evidence="8">
    <location>
        <begin position="28"/>
        <end position="676"/>
    </location>
</feature>
<feature type="active site" description="Charge relay system" evidence="6 7">
    <location>
        <position position="192"/>
    </location>
</feature>
<comment type="similarity">
    <text evidence="1 7">Belongs to the peptidase S8 family.</text>
</comment>
<keyword evidence="5 7" id="KW-0720">Serine protease</keyword>
<evidence type="ECO:0008006" key="14">
    <source>
        <dbReference type="Google" id="ProtNLM"/>
    </source>
</evidence>
<feature type="domain" description="Peptidase S8/S53" evidence="9">
    <location>
        <begin position="126"/>
        <end position="515"/>
    </location>
</feature>
<dbReference type="Gene3D" id="3.30.70.80">
    <property type="entry name" value="Peptidase S8 propeptide/proteinase inhibitor I9"/>
    <property type="match status" value="1"/>
</dbReference>
<dbReference type="PROSITE" id="PS00137">
    <property type="entry name" value="SUBTILASE_HIS"/>
    <property type="match status" value="1"/>
</dbReference>
<evidence type="ECO:0000256" key="2">
    <source>
        <dbReference type="ARBA" id="ARBA00022670"/>
    </source>
</evidence>
<feature type="active site" description="Charge relay system" evidence="6 7">
    <location>
        <position position="464"/>
    </location>
</feature>
<dbReference type="InterPro" id="IPR000209">
    <property type="entry name" value="Peptidase_S8/S53_dom"/>
</dbReference>
<dbReference type="PRINTS" id="PR00723">
    <property type="entry name" value="SUBTILISIN"/>
</dbReference>
<dbReference type="PANTHER" id="PTHR10795">
    <property type="entry name" value="PROPROTEIN CONVERTASE SUBTILISIN/KEXIN"/>
    <property type="match status" value="1"/>
</dbReference>
<dbReference type="STRING" id="93759.A0A1R3H8S3"/>
<evidence type="ECO:0000256" key="4">
    <source>
        <dbReference type="ARBA" id="ARBA00022801"/>
    </source>
</evidence>
<sequence>MAKSGFLLVFDISFILMLSLCLGSAAANEDRKATLPGLEYSPSSHHISILQDVVKSSSVANLLLRSFKRSFNGFAANLTNEEAKRLASMKGVVSVFPSKTLQTLTTRSWDFMGFSETVTRIPAVESDIIIGFIDTGIWPESASFQDEGFGPPPKKWKGVCKGGKNFTCNNKIIGARFYSSITTQTTRDEIGHGSHIASTATGNKVKNTSFFGLGQGTARGAVPSAKIAAYRVCNRIGCESMDILAAFDDAIADGVNVISISIGGEGAITFHDDVIVIGAFHAMAKGVVTSNAAGNNGLAGLQTVSSVAPWMISVAASTTDRKFIDKVVLGNGNTVNFGGNFVARLAGAVGSIILEEMFENLAAVVALPACALNKSNYGVIKSYQNMTKKPEAGILKSEVIEDATAPIVANFSSRGPNFIVPDILKPDLSAPGENILAAYSPLGTPAIDGADTRHVEYSIDSGTSMACPHVAGVAAYVKTFHPDWSPSAIKSALMTTAWAMDQSKSLGGEFAYGSGHINPIKARDPGLVFEALEEDYIKLLCSIGYTIDQIKAISRDINSSCPPSSQNVPPKDLNYPSMTALVSSNESFTVNFLRIVTNVGLANSSYKAQVSPNPSLKIEVIPDILSFKSLQESKSFNVTVTGKSLEPYSMVSASLIWSDGIHRVRSPIVLHIPPGK</sequence>
<dbReference type="InterPro" id="IPR023828">
    <property type="entry name" value="Peptidase_S8_Ser-AS"/>
</dbReference>
<dbReference type="InterPro" id="IPR034197">
    <property type="entry name" value="Peptidases_S8_3"/>
</dbReference>
<dbReference type="InterPro" id="IPR036852">
    <property type="entry name" value="Peptidase_S8/S53_dom_sf"/>
</dbReference>
<evidence type="ECO:0000313" key="13">
    <source>
        <dbReference type="Proteomes" id="UP000187203"/>
    </source>
</evidence>
<dbReference type="Pfam" id="PF05922">
    <property type="entry name" value="Inhibitor_I9"/>
    <property type="match status" value="1"/>
</dbReference>
<comment type="caution">
    <text evidence="12">The sequence shown here is derived from an EMBL/GenBank/DDBJ whole genome shotgun (WGS) entry which is preliminary data.</text>
</comment>
<name>A0A1R3H8S3_9ROSI</name>
<evidence type="ECO:0000259" key="10">
    <source>
        <dbReference type="Pfam" id="PF05922"/>
    </source>
</evidence>
<reference evidence="13" key="1">
    <citation type="submission" date="2013-09" db="EMBL/GenBank/DDBJ databases">
        <title>Corchorus olitorius genome sequencing.</title>
        <authorList>
            <person name="Alam M."/>
            <person name="Haque M.S."/>
            <person name="Islam M.S."/>
            <person name="Emdad E.M."/>
            <person name="Islam M.M."/>
            <person name="Ahmed B."/>
            <person name="Halim A."/>
            <person name="Hossen Q.M.M."/>
            <person name="Hossain M.Z."/>
            <person name="Ahmed R."/>
            <person name="Khan M.M."/>
            <person name="Islam R."/>
            <person name="Rashid M.M."/>
            <person name="Khan S.A."/>
            <person name="Rahman M.S."/>
            <person name="Alam M."/>
            <person name="Yahiya A.S."/>
            <person name="Khan M.S."/>
            <person name="Azam M.S."/>
            <person name="Haque T."/>
            <person name="Lashkar M.Z.H."/>
            <person name="Akhand A.I."/>
            <person name="Morshed G."/>
            <person name="Roy S."/>
            <person name="Uddin K.S."/>
            <person name="Rabeya T."/>
            <person name="Hossain A.S."/>
            <person name="Chowdhury A."/>
            <person name="Snigdha A.R."/>
            <person name="Mortoza M.S."/>
            <person name="Matin S.A."/>
            <person name="Hoque S.M.E."/>
            <person name="Islam M.K."/>
            <person name="Roy D.K."/>
            <person name="Haider R."/>
            <person name="Moosa M.M."/>
            <person name="Elias S.M."/>
            <person name="Hasan A.M."/>
            <person name="Jahan S."/>
            <person name="Shafiuddin M."/>
            <person name="Mahmood N."/>
            <person name="Shommy N.S."/>
        </authorList>
    </citation>
    <scope>NUCLEOTIDE SEQUENCE [LARGE SCALE GENOMIC DNA]</scope>
    <source>
        <strain evidence="13">cv. O-4</strain>
    </source>
</reference>
<dbReference type="CDD" id="cd04852">
    <property type="entry name" value="Peptidases_S8_3"/>
    <property type="match status" value="1"/>
</dbReference>
<keyword evidence="4 7" id="KW-0378">Hydrolase</keyword>
<feature type="signal peptide" evidence="8">
    <location>
        <begin position="1"/>
        <end position="27"/>
    </location>
</feature>
<evidence type="ECO:0000256" key="1">
    <source>
        <dbReference type="ARBA" id="ARBA00011073"/>
    </source>
</evidence>
<feature type="domain" description="Subtilisin-like protease fibronectin type-III" evidence="11">
    <location>
        <begin position="572"/>
        <end position="669"/>
    </location>
</feature>
<dbReference type="EMBL" id="AWUE01020727">
    <property type="protein sequence ID" value="OMO66731.1"/>
    <property type="molecule type" value="Genomic_DNA"/>
</dbReference>
<evidence type="ECO:0000313" key="12">
    <source>
        <dbReference type="EMBL" id="OMO66731.1"/>
    </source>
</evidence>
<dbReference type="PROSITE" id="PS51892">
    <property type="entry name" value="SUBTILASE"/>
    <property type="match status" value="1"/>
</dbReference>
<dbReference type="Gene3D" id="3.40.50.200">
    <property type="entry name" value="Peptidase S8/S53 domain"/>
    <property type="match status" value="2"/>
</dbReference>
<keyword evidence="2 7" id="KW-0645">Protease</keyword>
<dbReference type="GO" id="GO:0006508">
    <property type="term" value="P:proteolysis"/>
    <property type="evidence" value="ECO:0007669"/>
    <property type="project" value="UniProtKB-KW"/>
</dbReference>